<dbReference type="Proteomes" id="UP000002212">
    <property type="component" value="Plasmid pROB01"/>
</dbReference>
<keyword evidence="1" id="KW-0614">Plasmid</keyword>
<accession>C1BD21</accession>
<dbReference type="RefSeq" id="WP_007296039.1">
    <property type="nucleotide sequence ID" value="NC_012520.1"/>
</dbReference>
<protein>
    <submittedName>
        <fullName evidence="1">Uncharacterized protein</fullName>
    </submittedName>
</protein>
<dbReference type="HOGENOM" id="CLU_2846988_0_0_11"/>
<geneLocation type="plasmid" evidence="1 2">
    <name>pROB01</name>
</geneLocation>
<sequence>MDTGVRVTVPSESAAELAGLVVAEQHCCAFLDFILAFDRGTVALTITAPSDGRALIDDLITPTAP</sequence>
<evidence type="ECO:0000313" key="1">
    <source>
        <dbReference type="EMBL" id="BAH55765.1"/>
    </source>
</evidence>
<proteinExistence type="predicted"/>
<dbReference type="PATRIC" id="fig|632772.20.peg.8001"/>
<dbReference type="AlphaFoldDB" id="C1BD21"/>
<dbReference type="KEGG" id="rop:ROP_pROB01-02660"/>
<reference evidence="1 2" key="1">
    <citation type="submission" date="2009-03" db="EMBL/GenBank/DDBJ databases">
        <title>Comparison of the complete genome sequences of Rhodococcus erythropolis PR4 and Rhodococcus opacus B4.</title>
        <authorList>
            <person name="Takarada H."/>
            <person name="Sekine M."/>
            <person name="Hosoyama A."/>
            <person name="Yamada R."/>
            <person name="Fujisawa T."/>
            <person name="Omata S."/>
            <person name="Shimizu A."/>
            <person name="Tsukatani N."/>
            <person name="Tanikawa S."/>
            <person name="Fujita N."/>
            <person name="Harayama S."/>
        </authorList>
    </citation>
    <scope>NUCLEOTIDE SEQUENCE [LARGE SCALE GENOMIC DNA]</scope>
    <source>
        <strain evidence="1 2">B4</strain>
        <plasmid evidence="1 2">pROB01</plasmid>
    </source>
</reference>
<organism evidence="1 2">
    <name type="scientific">Rhodococcus opacus (strain B4)</name>
    <dbReference type="NCBI Taxonomy" id="632772"/>
    <lineage>
        <taxon>Bacteria</taxon>
        <taxon>Bacillati</taxon>
        <taxon>Actinomycetota</taxon>
        <taxon>Actinomycetes</taxon>
        <taxon>Mycobacteriales</taxon>
        <taxon>Nocardiaceae</taxon>
        <taxon>Rhodococcus</taxon>
    </lineage>
</organism>
<evidence type="ECO:0000313" key="2">
    <source>
        <dbReference type="Proteomes" id="UP000002212"/>
    </source>
</evidence>
<dbReference type="EMBL" id="AP011116">
    <property type="protein sequence ID" value="BAH55765.1"/>
    <property type="molecule type" value="Genomic_DNA"/>
</dbReference>
<name>C1BD21_RHOOB</name>
<dbReference type="OrthoDB" id="8421706at2"/>
<gene>
    <name evidence="1" type="ordered locus">ROP_pROB01-02660</name>
</gene>